<proteinExistence type="predicted"/>
<dbReference type="WBParaSite" id="SCUD_0002218701-mRNA-1">
    <property type="protein sequence ID" value="SCUD_0002218701-mRNA-1"/>
    <property type="gene ID" value="SCUD_0002218701"/>
</dbReference>
<reference evidence="1" key="1">
    <citation type="submission" date="2016-06" db="UniProtKB">
        <authorList>
            <consortium name="WormBaseParasite"/>
        </authorList>
    </citation>
    <scope>IDENTIFICATION</scope>
</reference>
<name>A0A183L4C4_9TREM</name>
<accession>A0A183L4C4</accession>
<evidence type="ECO:0000313" key="1">
    <source>
        <dbReference type="WBParaSite" id="SCUD_0002218701-mRNA-1"/>
    </source>
</evidence>
<organism evidence="1">
    <name type="scientific">Schistosoma curassoni</name>
    <dbReference type="NCBI Taxonomy" id="6186"/>
    <lineage>
        <taxon>Eukaryota</taxon>
        <taxon>Metazoa</taxon>
        <taxon>Spiralia</taxon>
        <taxon>Lophotrochozoa</taxon>
        <taxon>Platyhelminthes</taxon>
        <taxon>Trematoda</taxon>
        <taxon>Digenea</taxon>
        <taxon>Strigeidida</taxon>
        <taxon>Schistosomatoidea</taxon>
        <taxon>Schistosomatidae</taxon>
        <taxon>Schistosoma</taxon>
    </lineage>
</organism>
<protein>
    <submittedName>
        <fullName evidence="1">S9 family peptidase</fullName>
    </submittedName>
</protein>
<sequence>MYITFLPSGRVTRLLLVTTANGRPRAWRISLAEYDSSAPPNLATDSGKSYNLIL</sequence>
<dbReference type="AlphaFoldDB" id="A0A183L4C4"/>